<evidence type="ECO:0000313" key="2">
    <source>
        <dbReference type="EMBL" id="KUK23251.1"/>
    </source>
</evidence>
<dbReference type="SUPFAM" id="SSF55781">
    <property type="entry name" value="GAF domain-like"/>
    <property type="match status" value="1"/>
</dbReference>
<dbReference type="InterPro" id="IPR000160">
    <property type="entry name" value="GGDEF_dom"/>
</dbReference>
<name>A0A101EQX0_9THEM</name>
<dbReference type="InterPro" id="IPR029787">
    <property type="entry name" value="Nucleotide_cyclase"/>
</dbReference>
<dbReference type="PANTHER" id="PTHR45138:SF23">
    <property type="entry name" value="SIGNALING PROTEIN"/>
    <property type="match status" value="1"/>
</dbReference>
<evidence type="ECO:0000313" key="3">
    <source>
        <dbReference type="Proteomes" id="UP000058636"/>
    </source>
</evidence>
<keyword evidence="1" id="KW-1133">Transmembrane helix</keyword>
<reference evidence="2 3" key="1">
    <citation type="journal article" date="2015" name="MBio">
        <title>Genome-Resolved Metagenomic Analysis Reveals Roles for Candidate Phyla and Other Microbial Community Members in Biogeochemical Transformations in Oil Reservoirs.</title>
        <authorList>
            <person name="Hu P."/>
            <person name="Tom L."/>
            <person name="Singh A."/>
            <person name="Thomas B.C."/>
            <person name="Baker B.J."/>
            <person name="Piceno Y.M."/>
            <person name="Andersen G.L."/>
            <person name="Banfield J.F."/>
        </authorList>
    </citation>
    <scope>NUCLEOTIDE SEQUENCE [LARGE SCALE GENOMIC DNA]</scope>
    <source>
        <strain evidence="2">46_26</strain>
    </source>
</reference>
<dbReference type="SMART" id="SM00267">
    <property type="entry name" value="GGDEF"/>
    <property type="match status" value="1"/>
</dbReference>
<dbReference type="GO" id="GO:0052621">
    <property type="term" value="F:diguanylate cyclase activity"/>
    <property type="evidence" value="ECO:0007669"/>
    <property type="project" value="TreeGrafter"/>
</dbReference>
<dbReference type="InterPro" id="IPR043128">
    <property type="entry name" value="Rev_trsase/Diguanyl_cyclase"/>
</dbReference>
<feature type="transmembrane region" description="Helical" evidence="1">
    <location>
        <begin position="6"/>
        <end position="23"/>
    </location>
</feature>
<gene>
    <name evidence="2" type="ORF">XD57_0647</name>
</gene>
<dbReference type="GO" id="GO:0043709">
    <property type="term" value="P:cell adhesion involved in single-species biofilm formation"/>
    <property type="evidence" value="ECO:0007669"/>
    <property type="project" value="TreeGrafter"/>
</dbReference>
<dbReference type="Gene3D" id="3.30.70.270">
    <property type="match status" value="1"/>
</dbReference>
<proteinExistence type="predicted"/>
<evidence type="ECO:0000256" key="1">
    <source>
        <dbReference type="SAM" id="Phobius"/>
    </source>
</evidence>
<protein>
    <submittedName>
        <fullName evidence="2">Diguanylate cyclase</fullName>
    </submittedName>
</protein>
<keyword evidence="1" id="KW-0812">Transmembrane</keyword>
<dbReference type="EMBL" id="LGFG01000037">
    <property type="protein sequence ID" value="KUK23251.1"/>
    <property type="molecule type" value="Genomic_DNA"/>
</dbReference>
<dbReference type="FunFam" id="3.30.70.270:FF:000042">
    <property type="entry name" value="Sensor domain-containing diguanylate cyclase"/>
    <property type="match status" value="1"/>
</dbReference>
<dbReference type="PROSITE" id="PS50887">
    <property type="entry name" value="GGDEF"/>
    <property type="match status" value="1"/>
</dbReference>
<keyword evidence="1" id="KW-0472">Membrane</keyword>
<sequence length="491" mass="56946">MQVFFYVISFGFLVFALYLFCHVRRKIEYYRQLEKSLDTIVDGLSKLDPNSPEEEFFQKILDIAMEVVPEATKGSVSRITPSGDWVFVASRGHIVDLLGKRFPSRYLFRAGRDPVEVNFLDYDRDLFPDDMWKFFEKTLRGTRKSLVVGIFSGDEFVGNIALDSPYFGFSELSKKILKSLGNLTSTYLLMRKTLTNEQQLQKIMSTIFTLLLLFRKPISAEEFLKEALQKIVEASNVFTGGIVFEGDIPVFHMGMEKIPEFDFGKSREETEKIEKLEKEGAHYIIVNLKDENIPSYHMVFLSNENIAPSFFGVLNTFAEVVSLYLREYHLHQKYRELALKDPLTEAYSRHYFNEWIFSHMAWLRRNQKKSILVIMDVDGLKMINDTYGHLMGDKALIEFVKVLKRTIRESDLVFRYGGDEFLLVLVDSTKENAAGVLKRVEENLKNVDLPFNIEFSVGYEEIDGFIPIERVLSRADDLLYKNKFKKRGGSE</sequence>
<dbReference type="Pfam" id="PF00990">
    <property type="entry name" value="GGDEF"/>
    <property type="match status" value="1"/>
</dbReference>
<organism evidence="2 3">
    <name type="scientific">Thermotoga petrophila</name>
    <dbReference type="NCBI Taxonomy" id="93929"/>
    <lineage>
        <taxon>Bacteria</taxon>
        <taxon>Thermotogati</taxon>
        <taxon>Thermotogota</taxon>
        <taxon>Thermotogae</taxon>
        <taxon>Thermotogales</taxon>
        <taxon>Thermotogaceae</taxon>
        <taxon>Thermotoga</taxon>
    </lineage>
</organism>
<dbReference type="AlphaFoldDB" id="A0A101EQX0"/>
<dbReference type="GO" id="GO:0005886">
    <property type="term" value="C:plasma membrane"/>
    <property type="evidence" value="ECO:0007669"/>
    <property type="project" value="TreeGrafter"/>
</dbReference>
<dbReference type="CDD" id="cd01949">
    <property type="entry name" value="GGDEF"/>
    <property type="match status" value="1"/>
</dbReference>
<dbReference type="InterPro" id="IPR050469">
    <property type="entry name" value="Diguanylate_Cyclase"/>
</dbReference>
<dbReference type="GO" id="GO:1902201">
    <property type="term" value="P:negative regulation of bacterial-type flagellum-dependent cell motility"/>
    <property type="evidence" value="ECO:0007669"/>
    <property type="project" value="TreeGrafter"/>
</dbReference>
<accession>A0A101EQX0</accession>
<dbReference type="SUPFAM" id="SSF55073">
    <property type="entry name" value="Nucleotide cyclase"/>
    <property type="match status" value="1"/>
</dbReference>
<dbReference type="PANTHER" id="PTHR45138">
    <property type="entry name" value="REGULATORY COMPONENTS OF SENSORY TRANSDUCTION SYSTEM"/>
    <property type="match status" value="1"/>
</dbReference>
<dbReference type="PATRIC" id="fig|93930.3.peg.1494"/>
<dbReference type="Proteomes" id="UP000058636">
    <property type="component" value="Unassembled WGS sequence"/>
</dbReference>
<dbReference type="NCBIfam" id="TIGR00254">
    <property type="entry name" value="GGDEF"/>
    <property type="match status" value="1"/>
</dbReference>
<comment type="caution">
    <text evidence="2">The sequence shown here is derived from an EMBL/GenBank/DDBJ whole genome shotgun (WGS) entry which is preliminary data.</text>
</comment>